<reference evidence="1 2" key="1">
    <citation type="submission" date="2021-03" db="EMBL/GenBank/DDBJ databases">
        <title>Metabolic Capacity of the Antarctic Cyanobacterium Phormidium pseudopriestleyi that Sustains Oxygenic Photosynthesis in the Presence of Hydrogen Sulfide.</title>
        <authorList>
            <person name="Lumian J.E."/>
            <person name="Jungblut A.D."/>
            <person name="Dillon M.L."/>
            <person name="Hawes I."/>
            <person name="Doran P.T."/>
            <person name="Mackey T.J."/>
            <person name="Dick G.J."/>
            <person name="Grettenberger C.L."/>
            <person name="Sumner D.Y."/>
        </authorList>
    </citation>
    <scope>NUCLEOTIDE SEQUENCE [LARGE SCALE GENOMIC DNA]</scope>
    <source>
        <strain evidence="1 2">FRX01</strain>
    </source>
</reference>
<organism evidence="1 2">
    <name type="scientific">Phormidium pseudopriestleyi FRX01</name>
    <dbReference type="NCBI Taxonomy" id="1759528"/>
    <lineage>
        <taxon>Bacteria</taxon>
        <taxon>Bacillati</taxon>
        <taxon>Cyanobacteriota</taxon>
        <taxon>Cyanophyceae</taxon>
        <taxon>Oscillatoriophycideae</taxon>
        <taxon>Oscillatoriales</taxon>
        <taxon>Oscillatoriaceae</taxon>
        <taxon>Phormidium</taxon>
    </lineage>
</organism>
<proteinExistence type="predicted"/>
<comment type="caution">
    <text evidence="1">The sequence shown here is derived from an EMBL/GenBank/DDBJ whole genome shotgun (WGS) entry which is preliminary data.</text>
</comment>
<evidence type="ECO:0008006" key="3">
    <source>
        <dbReference type="Google" id="ProtNLM"/>
    </source>
</evidence>
<keyword evidence="2" id="KW-1185">Reference proteome</keyword>
<dbReference type="EMBL" id="JAFLQW010000398">
    <property type="protein sequence ID" value="MBO0350384.1"/>
    <property type="molecule type" value="Genomic_DNA"/>
</dbReference>
<evidence type="ECO:0000313" key="2">
    <source>
        <dbReference type="Proteomes" id="UP000664844"/>
    </source>
</evidence>
<sequence>MMLNPTHRNSLPLPPPVSSPFTVQGMHRTKESGRISESVQLFRFLSSRLPKGLAGCGLKCSIGLVYLALHLTLNWGGIPVASARPLLAQVDDSPLDSEPLNSQSVDLSPEIIEGSPVLQRWLQEVPNVLEEIHNDPSFRTRVRVGYAQVTSSDDGSGVNVGVEDLFIRGTGLTVSGDYFAGSGGFSGGGAQLRYYVLPLGGYFNLAPVVGYRHIEGESYSTSGVELGGRAMLVLSRTGGADLSLGYSVVGVGGDQTVGLGTLAVGYAVTPQFRLSTDIRRHDADGDNDTRFGIAIEWMPEL</sequence>
<name>A0ABS3FTD7_9CYAN</name>
<gene>
    <name evidence="1" type="ORF">J0895_14995</name>
</gene>
<accession>A0ABS3FTD7</accession>
<evidence type="ECO:0000313" key="1">
    <source>
        <dbReference type="EMBL" id="MBO0350384.1"/>
    </source>
</evidence>
<protein>
    <recommendedName>
        <fullName evidence="3">Transporter</fullName>
    </recommendedName>
</protein>
<dbReference type="Proteomes" id="UP000664844">
    <property type="component" value="Unassembled WGS sequence"/>
</dbReference>